<dbReference type="InterPro" id="IPR026891">
    <property type="entry name" value="Fn3-like"/>
</dbReference>
<sequence>MSKTTSLIIGLIAFAGQAMAQQPLYKQATAPVEDRVNDLIGRMTVEEKVGQLCCPLGWEMYTKTKNGVVASDLYKERMKAMPIGSFWAVLRADPWTQKTLETGLNPELSAKALNALQKYAVEETRLGIPVLFAEECPHGHMAIGTTVFPTSLSQASTWNAELMYRMGEAIALEARSQGANIGYGPVLDIAREPRWSRMEETFGEDPVLTSNLGVAFMKGMQGDTQNDGKHLFSTLKHFAAYGIPEAGHNGARANVGMRQLFSDYLPPFKKAVEEGVGTIMTSYNTIDGVPCTSNKYLLTDVLRDQWGFKGFVYSDLTSIEGIVGARVAKDNKDAAVQALKAGLDMDLGGNAYGKNLKKAYEEGLITMEDLDRAVANVLRLKFRMGLFENPYVSPEQAEQLVRSKAHKELAREVAREGIVLLKNDGVLPLKKTIGSIAVIGPNADMMYNQLGDYTAPQEREEIVTVLDGIRKAVSPSTKVNYVKGCAIRDVTASNIPAAVDAARTADAVVLVVGGSSARDFKTKYIGTGAADVSSDGNQILSDMDCGEGYDRSTLRLLGDQEKLLEAVAATGKPLVVVYIQGRTLNMNLASEKAQALLTAWYPGEQGGAAIADVLFGDYNPAGRMPVSVPRSEGQLPLFYSQGKQRAYVEEEGTPLYAFGYGLSYTQFDYSGLEIQKGNGKDILQTVSCTVTNTGDRDGEEVVQLYICDKVASVSQAPILLKSFERVPLKKGESKKITFTLGEEELSLYNMEMKQVVEPGDFKVMVGAASDDIRLKGEFTL</sequence>
<dbReference type="InterPro" id="IPR017853">
    <property type="entry name" value="GH"/>
</dbReference>
<accession>A0A0F5IRY0</accession>
<dbReference type="InterPro" id="IPR036962">
    <property type="entry name" value="Glyco_hydro_3_N_sf"/>
</dbReference>
<dbReference type="Pfam" id="PF01915">
    <property type="entry name" value="Glyco_hydro_3_C"/>
    <property type="match status" value="1"/>
</dbReference>
<proteinExistence type="inferred from homology"/>
<comment type="caution">
    <text evidence="5">The sequence shown here is derived from an EMBL/GenBank/DDBJ whole genome shotgun (WGS) entry which is preliminary data.</text>
</comment>
<evidence type="ECO:0000313" key="5">
    <source>
        <dbReference type="EMBL" id="KKB48329.1"/>
    </source>
</evidence>
<reference evidence="5 6" key="1">
    <citation type="submission" date="2013-04" db="EMBL/GenBank/DDBJ databases">
        <title>The Genome Sequence of Parabacteroides gordonii DSM 23371.</title>
        <authorList>
            <consortium name="The Broad Institute Genomics Platform"/>
            <person name="Earl A."/>
            <person name="Ward D."/>
            <person name="Feldgarden M."/>
            <person name="Gevers D."/>
            <person name="Martens E."/>
            <person name="Sakamoto M."/>
            <person name="Benno Y."/>
            <person name="Suzuki N."/>
            <person name="Matsunaga N."/>
            <person name="Koshihara K."/>
            <person name="Seki M."/>
            <person name="Komiya H."/>
            <person name="Walker B."/>
            <person name="Young S."/>
            <person name="Zeng Q."/>
            <person name="Gargeya S."/>
            <person name="Fitzgerald M."/>
            <person name="Haas B."/>
            <person name="Abouelleil A."/>
            <person name="Allen A.W."/>
            <person name="Alvarado L."/>
            <person name="Arachchi H.M."/>
            <person name="Berlin A.M."/>
            <person name="Chapman S.B."/>
            <person name="Gainer-Dewar J."/>
            <person name="Goldberg J."/>
            <person name="Griggs A."/>
            <person name="Gujja S."/>
            <person name="Hansen M."/>
            <person name="Howarth C."/>
            <person name="Imamovic A."/>
            <person name="Ireland A."/>
            <person name="Larimer J."/>
            <person name="McCowan C."/>
            <person name="Murphy C."/>
            <person name="Pearson M."/>
            <person name="Poon T.W."/>
            <person name="Priest M."/>
            <person name="Roberts A."/>
            <person name="Saif S."/>
            <person name="Shea T."/>
            <person name="Sisk P."/>
            <person name="Sykes S."/>
            <person name="Wortman J."/>
            <person name="Nusbaum C."/>
            <person name="Birren B."/>
        </authorList>
    </citation>
    <scope>NUCLEOTIDE SEQUENCE [LARGE SCALE GENOMIC DNA]</scope>
    <source>
        <strain evidence="5 6">MS-1</strain>
    </source>
</reference>
<keyword evidence="6" id="KW-1185">Reference proteome</keyword>
<dbReference type="InterPro" id="IPR036881">
    <property type="entry name" value="Glyco_hydro_3_C_sf"/>
</dbReference>
<evidence type="ECO:0000313" key="6">
    <source>
        <dbReference type="Proteomes" id="UP000033035"/>
    </source>
</evidence>
<protein>
    <recommendedName>
        <fullName evidence="4">Fibronectin type III-like domain-containing protein</fullName>
    </recommendedName>
</protein>
<dbReference type="Pfam" id="PF00933">
    <property type="entry name" value="Glyco_hydro_3"/>
    <property type="match status" value="1"/>
</dbReference>
<dbReference type="AlphaFoldDB" id="A0A0F5IRY0"/>
<dbReference type="PATRIC" id="fig|1203610.3.peg.4887"/>
<organism evidence="5 6">
    <name type="scientific">Parabacteroides gordonii MS-1 = DSM 23371</name>
    <dbReference type="NCBI Taxonomy" id="1203610"/>
    <lineage>
        <taxon>Bacteria</taxon>
        <taxon>Pseudomonadati</taxon>
        <taxon>Bacteroidota</taxon>
        <taxon>Bacteroidia</taxon>
        <taxon>Bacteroidales</taxon>
        <taxon>Tannerellaceae</taxon>
        <taxon>Parabacteroides</taxon>
    </lineage>
</organism>
<dbReference type="InterPro" id="IPR051915">
    <property type="entry name" value="Cellulose_Degrad_GH3"/>
</dbReference>
<dbReference type="InterPro" id="IPR002772">
    <property type="entry name" value="Glyco_hydro_3_C"/>
</dbReference>
<dbReference type="Gene3D" id="2.60.40.10">
    <property type="entry name" value="Immunoglobulins"/>
    <property type="match status" value="1"/>
</dbReference>
<dbReference type="RefSeq" id="WP_028727332.1">
    <property type="nucleotide sequence ID" value="NZ_AUAE01000013.1"/>
</dbReference>
<evidence type="ECO:0000256" key="1">
    <source>
        <dbReference type="ARBA" id="ARBA00005336"/>
    </source>
</evidence>
<keyword evidence="3" id="KW-0732">Signal</keyword>
<dbReference type="PANTHER" id="PTHR30620">
    <property type="entry name" value="PERIPLASMIC BETA-GLUCOSIDASE-RELATED"/>
    <property type="match status" value="1"/>
</dbReference>
<comment type="similarity">
    <text evidence="1">Belongs to the glycosyl hydrolase 3 family.</text>
</comment>
<keyword evidence="2" id="KW-0378">Hydrolase</keyword>
<dbReference type="SUPFAM" id="SSF52279">
    <property type="entry name" value="Beta-D-glucan exohydrolase, C-terminal domain"/>
    <property type="match status" value="1"/>
</dbReference>
<dbReference type="EMBL" id="AQHW01000027">
    <property type="protein sequence ID" value="KKB48329.1"/>
    <property type="molecule type" value="Genomic_DNA"/>
</dbReference>
<dbReference type="STRING" id="1203610.HMPREF1536_04793"/>
<evidence type="ECO:0000256" key="2">
    <source>
        <dbReference type="ARBA" id="ARBA00022801"/>
    </source>
</evidence>
<dbReference type="Pfam" id="PF14310">
    <property type="entry name" value="Fn3-like"/>
    <property type="match status" value="1"/>
</dbReference>
<feature type="chain" id="PRO_5002487927" description="Fibronectin type III-like domain-containing protein" evidence="3">
    <location>
        <begin position="21"/>
        <end position="780"/>
    </location>
</feature>
<dbReference type="HOGENOM" id="CLU_004542_5_1_10"/>
<dbReference type="FunFam" id="2.60.40.10:FF:000495">
    <property type="entry name" value="Periplasmic beta-glucosidase"/>
    <property type="match status" value="1"/>
</dbReference>
<dbReference type="PRINTS" id="PR00133">
    <property type="entry name" value="GLHYDRLASE3"/>
</dbReference>
<name>A0A0F5IRY0_9BACT</name>
<dbReference type="Gene3D" id="3.40.50.1700">
    <property type="entry name" value="Glycoside hydrolase family 3 C-terminal domain"/>
    <property type="match status" value="1"/>
</dbReference>
<dbReference type="SUPFAM" id="SSF51445">
    <property type="entry name" value="(Trans)glycosidases"/>
    <property type="match status" value="1"/>
</dbReference>
<evidence type="ECO:0000259" key="4">
    <source>
        <dbReference type="SMART" id="SM01217"/>
    </source>
</evidence>
<dbReference type="SMART" id="SM01217">
    <property type="entry name" value="Fn3_like"/>
    <property type="match status" value="1"/>
</dbReference>
<dbReference type="FunFam" id="3.40.50.1700:FF:000009">
    <property type="entry name" value="Periplasmic beta-glucosidase"/>
    <property type="match status" value="1"/>
</dbReference>
<dbReference type="PANTHER" id="PTHR30620:SF123">
    <property type="entry name" value="BETA-XYLOSIDASE"/>
    <property type="match status" value="1"/>
</dbReference>
<dbReference type="Gene3D" id="3.20.20.300">
    <property type="entry name" value="Glycoside hydrolase, family 3, N-terminal domain"/>
    <property type="match status" value="1"/>
</dbReference>
<dbReference type="GO" id="GO:0009251">
    <property type="term" value="P:glucan catabolic process"/>
    <property type="evidence" value="ECO:0007669"/>
    <property type="project" value="TreeGrafter"/>
</dbReference>
<dbReference type="InterPro" id="IPR013783">
    <property type="entry name" value="Ig-like_fold"/>
</dbReference>
<dbReference type="Proteomes" id="UP000033035">
    <property type="component" value="Unassembled WGS sequence"/>
</dbReference>
<feature type="domain" description="Fibronectin type III-like" evidence="4">
    <location>
        <begin position="700"/>
        <end position="769"/>
    </location>
</feature>
<dbReference type="InterPro" id="IPR001764">
    <property type="entry name" value="Glyco_hydro_3_N"/>
</dbReference>
<dbReference type="GO" id="GO:0008422">
    <property type="term" value="F:beta-glucosidase activity"/>
    <property type="evidence" value="ECO:0007669"/>
    <property type="project" value="TreeGrafter"/>
</dbReference>
<feature type="signal peptide" evidence="3">
    <location>
        <begin position="1"/>
        <end position="20"/>
    </location>
</feature>
<gene>
    <name evidence="5" type="ORF">HMPREF1536_04793</name>
</gene>
<evidence type="ECO:0000256" key="3">
    <source>
        <dbReference type="SAM" id="SignalP"/>
    </source>
</evidence>